<dbReference type="PANTHER" id="PTHR46091">
    <property type="entry name" value="BLR7054 PROTEIN"/>
    <property type="match status" value="1"/>
</dbReference>
<dbReference type="PANTHER" id="PTHR46091:SF3">
    <property type="entry name" value="AMINE OXIDASE DOMAIN-CONTAINING PROTEIN"/>
    <property type="match status" value="1"/>
</dbReference>
<dbReference type="OrthoDB" id="9814556at2"/>
<dbReference type="Gene3D" id="3.50.50.60">
    <property type="entry name" value="FAD/NAD(P)-binding domain"/>
    <property type="match status" value="2"/>
</dbReference>
<dbReference type="AlphaFoldDB" id="A0A0U5B3M2"/>
<dbReference type="InterPro" id="IPR002937">
    <property type="entry name" value="Amino_oxidase"/>
</dbReference>
<keyword evidence="3" id="KW-0274">FAD</keyword>
<organism evidence="6 7">
    <name type="scientific">Aneurinibacillus soli</name>
    <dbReference type="NCBI Taxonomy" id="1500254"/>
    <lineage>
        <taxon>Bacteria</taxon>
        <taxon>Bacillati</taxon>
        <taxon>Bacillota</taxon>
        <taxon>Bacilli</taxon>
        <taxon>Bacillales</taxon>
        <taxon>Paenibacillaceae</taxon>
        <taxon>Aneurinibacillus group</taxon>
        <taxon>Aneurinibacillus</taxon>
    </lineage>
</organism>
<protein>
    <submittedName>
        <fullName evidence="6">Phytoene desaturase (Lycopene-forming)</fullName>
        <ecNumber evidence="6">1.3.99.31</ecNumber>
    </submittedName>
</protein>
<keyword evidence="4" id="KW-0521">NADP</keyword>
<evidence type="ECO:0000256" key="4">
    <source>
        <dbReference type="ARBA" id="ARBA00022857"/>
    </source>
</evidence>
<dbReference type="EMBL" id="AP017312">
    <property type="protein sequence ID" value="BAU27967.1"/>
    <property type="molecule type" value="Genomic_DNA"/>
</dbReference>
<dbReference type="GO" id="GO:0016491">
    <property type="term" value="F:oxidoreductase activity"/>
    <property type="evidence" value="ECO:0007669"/>
    <property type="project" value="UniProtKB-KW"/>
</dbReference>
<name>A0A0U5B3M2_9BACL</name>
<keyword evidence="5" id="KW-0520">NAD</keyword>
<accession>A0A0U5B3M2</accession>
<proteinExistence type="predicted"/>
<evidence type="ECO:0000256" key="2">
    <source>
        <dbReference type="ARBA" id="ARBA00022729"/>
    </source>
</evidence>
<dbReference type="RefSeq" id="WP_096465727.1">
    <property type="nucleotide sequence ID" value="NZ_AP017312.1"/>
</dbReference>
<keyword evidence="1" id="KW-0285">Flavoprotein</keyword>
<evidence type="ECO:0000256" key="1">
    <source>
        <dbReference type="ARBA" id="ARBA00022630"/>
    </source>
</evidence>
<evidence type="ECO:0000256" key="5">
    <source>
        <dbReference type="ARBA" id="ARBA00023027"/>
    </source>
</evidence>
<evidence type="ECO:0000313" key="7">
    <source>
        <dbReference type="Proteomes" id="UP000217696"/>
    </source>
</evidence>
<gene>
    <name evidence="6" type="primary">crtI</name>
    <name evidence="6" type="ORF">CB4_02141</name>
</gene>
<dbReference type="Proteomes" id="UP000217696">
    <property type="component" value="Chromosome"/>
</dbReference>
<dbReference type="EC" id="1.3.99.31" evidence="6"/>
<keyword evidence="2" id="KW-0732">Signal</keyword>
<keyword evidence="6" id="KW-0560">Oxidoreductase</keyword>
<dbReference type="SUPFAM" id="SSF51905">
    <property type="entry name" value="FAD/NAD(P)-binding domain"/>
    <property type="match status" value="1"/>
</dbReference>
<reference evidence="6 7" key="1">
    <citation type="submission" date="2015-12" db="EMBL/GenBank/DDBJ databases">
        <title>Genome sequence of Aneurinibacillus soli.</title>
        <authorList>
            <person name="Lee J.S."/>
            <person name="Lee K.C."/>
            <person name="Kim K.K."/>
            <person name="Lee B.W."/>
        </authorList>
    </citation>
    <scope>NUCLEOTIDE SEQUENCE [LARGE SCALE GENOMIC DNA]</scope>
    <source>
        <strain evidence="6 7">CB4</strain>
    </source>
</reference>
<dbReference type="InterPro" id="IPR036188">
    <property type="entry name" value="FAD/NAD-bd_sf"/>
</dbReference>
<dbReference type="InterPro" id="IPR052206">
    <property type="entry name" value="Retinol_saturase"/>
</dbReference>
<evidence type="ECO:0000256" key="3">
    <source>
        <dbReference type="ARBA" id="ARBA00022827"/>
    </source>
</evidence>
<keyword evidence="7" id="KW-1185">Reference proteome</keyword>
<dbReference type="Pfam" id="PF01593">
    <property type="entry name" value="Amino_oxidase"/>
    <property type="match status" value="1"/>
</dbReference>
<dbReference type="KEGG" id="asoc:CB4_02141"/>
<evidence type="ECO:0000313" key="6">
    <source>
        <dbReference type="EMBL" id="BAU27967.1"/>
    </source>
</evidence>
<sequence length="706" mass="77259">MKTIGLLARDFIPLLLALFVQPQQLGLLLAVLAALGLLIMQIRVKKVKTLTAVNALFLTLAIIISSIMPNVNILAYSQLAVYAILACTTLLSLGIGELFTMQYAKDTTPEAIWTHPLFYRINRILTGMWAGVFTLCAIFAALTTFGVLDRTIGILLANAWCVPGFIANMMLPPYMQRRYAESMRGTKRPELDWEPVVSLEASVQAGQYDVIIVGSGIGGLTAGAELAAAGARVLVLEQHMLAGGACTTYTRRGGFRLEAGVESVSGLDEGGPLRHLLARHGLLDRIEWLKNTYEFRDGEEHTIIPETFEAWRDRLAERFPKEKEHIHALFTELAICFTQMRTVFGPDRLAPRIPNTIEEMNRFAEQNPNYLRWQGRTWKELLSTYTSNQAIHRELSFLAGYVGDAGEETSADAMIPLMGYFIYGGFRPRGGSQVLADALVARIRECGGDVLVSTDVQKIIIENNQVQGVQTKKQTYHASTVISNADPRLTYETLVGLEKLPSAYGGEVKKLIPSMSLFVWSAALSKPFATKNLIHYKLPEPITLPGTSQTITGIGIHSPSACDASLAPDGQGTLTVNIITDASASRYKAMTPEEYSTVKQEVDRMCRAAICEIDPAMADAILWTEVATPKTMARYLRTYEGSVYSSRRSGGNAPDFPHHKAPVQGLYLAGAGVGYGPGIEAVVISGGVVAEELVPYFANRSHIHTA</sequence>